<dbReference type="PANTHER" id="PTHR46111:SF1">
    <property type="entry name" value="RIBOSOMAL RNA SMALL SUBUNIT METHYLTRANSFERASE I"/>
    <property type="match status" value="1"/>
</dbReference>
<evidence type="ECO:0000256" key="7">
    <source>
        <dbReference type="SAM" id="MobiDB-lite"/>
    </source>
</evidence>
<dbReference type="InterPro" id="IPR014776">
    <property type="entry name" value="4pyrrole_Mease_sub2"/>
</dbReference>
<evidence type="ECO:0000256" key="1">
    <source>
        <dbReference type="ARBA" id="ARBA00022490"/>
    </source>
</evidence>
<feature type="compositionally biased region" description="Acidic residues" evidence="7">
    <location>
        <begin position="1"/>
        <end position="19"/>
    </location>
</feature>
<dbReference type="PROSITE" id="PS01296">
    <property type="entry name" value="RSMI"/>
    <property type="match status" value="1"/>
</dbReference>
<dbReference type="Gene3D" id="3.40.1010.10">
    <property type="entry name" value="Cobalt-precorrin-4 Transmethylase, Domain 1"/>
    <property type="match status" value="1"/>
</dbReference>
<dbReference type="InterPro" id="IPR014777">
    <property type="entry name" value="4pyrrole_Mease_sub1"/>
</dbReference>
<dbReference type="NCBIfam" id="TIGR00096">
    <property type="entry name" value="16S rRNA (cytidine(1402)-2'-O)-methyltransferase"/>
    <property type="match status" value="1"/>
</dbReference>
<gene>
    <name evidence="6 10" type="primary">rsmI</name>
    <name evidence="10" type="ORF">EYW49_15395</name>
</gene>
<reference evidence="10 11" key="1">
    <citation type="submission" date="2019-02" db="EMBL/GenBank/DDBJ databases">
        <title>Siculibacillus lacustris gen. nov., sp. nov., a new rosette-forming bacterium isolated from a freshwater crater lake (Lake St. Ana, Romania).</title>
        <authorList>
            <person name="Felfoldi T."/>
            <person name="Marton Z."/>
            <person name="Szabo A."/>
            <person name="Mentes A."/>
            <person name="Boka K."/>
            <person name="Marialigeti K."/>
            <person name="Mathe I."/>
            <person name="Koncz M."/>
            <person name="Schumann P."/>
            <person name="Toth E."/>
        </authorList>
    </citation>
    <scope>NUCLEOTIDE SEQUENCE [LARGE SCALE GENOMIC DNA]</scope>
    <source>
        <strain evidence="10 11">SA-279</strain>
    </source>
</reference>
<dbReference type="PIRSF" id="PIRSF005917">
    <property type="entry name" value="MTase_YraL"/>
    <property type="match status" value="1"/>
</dbReference>
<dbReference type="Pfam" id="PF00590">
    <property type="entry name" value="TP_methylase"/>
    <property type="match status" value="1"/>
</dbReference>
<comment type="catalytic activity">
    <reaction evidence="6">
        <text>cytidine(1402) in 16S rRNA + S-adenosyl-L-methionine = 2'-O-methylcytidine(1402) in 16S rRNA + S-adenosyl-L-homocysteine + H(+)</text>
        <dbReference type="Rhea" id="RHEA:42924"/>
        <dbReference type="Rhea" id="RHEA-COMP:10285"/>
        <dbReference type="Rhea" id="RHEA-COMP:10286"/>
        <dbReference type="ChEBI" id="CHEBI:15378"/>
        <dbReference type="ChEBI" id="CHEBI:57856"/>
        <dbReference type="ChEBI" id="CHEBI:59789"/>
        <dbReference type="ChEBI" id="CHEBI:74495"/>
        <dbReference type="ChEBI" id="CHEBI:82748"/>
        <dbReference type="EC" id="2.1.1.198"/>
    </reaction>
</comment>
<dbReference type="InterPro" id="IPR035996">
    <property type="entry name" value="4pyrrol_Methylase_sf"/>
</dbReference>
<name>A0A4Q9VKS3_9HYPH</name>
<accession>A0A4Q9VKS3</accession>
<dbReference type="OrthoDB" id="9809084at2"/>
<dbReference type="Proteomes" id="UP000292781">
    <property type="component" value="Unassembled WGS sequence"/>
</dbReference>
<comment type="similarity">
    <text evidence="6">Belongs to the methyltransferase superfamily. RsmI family.</text>
</comment>
<protein>
    <recommendedName>
        <fullName evidence="6">Ribosomal RNA small subunit methyltransferase I</fullName>
        <ecNumber evidence="6">2.1.1.198</ecNumber>
    </recommendedName>
    <alternativeName>
        <fullName evidence="6">16S rRNA 2'-O-ribose C1402 methyltransferase</fullName>
    </alternativeName>
    <alternativeName>
        <fullName evidence="6">rRNA (cytidine-2'-O-)-methyltransferase RsmI</fullName>
    </alternativeName>
</protein>
<keyword evidence="5 6" id="KW-0949">S-adenosyl-L-methionine</keyword>
<dbReference type="FunFam" id="3.30.950.10:FF:000002">
    <property type="entry name" value="Ribosomal RNA small subunit methyltransferase I"/>
    <property type="match status" value="1"/>
</dbReference>
<comment type="caution">
    <text evidence="10">The sequence shown here is derived from an EMBL/GenBank/DDBJ whole genome shotgun (WGS) entry which is preliminary data.</text>
</comment>
<evidence type="ECO:0000256" key="5">
    <source>
        <dbReference type="ARBA" id="ARBA00022691"/>
    </source>
</evidence>
<proteinExistence type="inferred from homology"/>
<comment type="subcellular location">
    <subcellularLocation>
        <location evidence="6">Cytoplasm</location>
    </subcellularLocation>
</comment>
<dbReference type="EC" id="2.1.1.198" evidence="6"/>
<dbReference type="FunFam" id="3.40.1010.10:FF:000007">
    <property type="entry name" value="Ribosomal RNA small subunit methyltransferase I"/>
    <property type="match status" value="1"/>
</dbReference>
<dbReference type="InterPro" id="IPR018063">
    <property type="entry name" value="SAM_MeTrfase_RsmI_CS"/>
</dbReference>
<keyword evidence="11" id="KW-1185">Reference proteome</keyword>
<comment type="function">
    <text evidence="6">Catalyzes the 2'-O-methylation of the ribose of cytidine 1402 (C1402) in 16S rRNA.</text>
</comment>
<evidence type="ECO:0000259" key="9">
    <source>
        <dbReference type="Pfam" id="PF23016"/>
    </source>
</evidence>
<evidence type="ECO:0000256" key="2">
    <source>
        <dbReference type="ARBA" id="ARBA00022552"/>
    </source>
</evidence>
<dbReference type="EMBL" id="SJFN01000024">
    <property type="protein sequence ID" value="TBW35778.1"/>
    <property type="molecule type" value="Genomic_DNA"/>
</dbReference>
<evidence type="ECO:0000256" key="6">
    <source>
        <dbReference type="HAMAP-Rule" id="MF_01877"/>
    </source>
</evidence>
<keyword evidence="4 6" id="KW-0808">Transferase</keyword>
<dbReference type="HAMAP" id="MF_01877">
    <property type="entry name" value="16SrRNA_methyltr_I"/>
    <property type="match status" value="1"/>
</dbReference>
<feature type="region of interest" description="Disordered" evidence="7">
    <location>
        <begin position="1"/>
        <end position="23"/>
    </location>
</feature>
<dbReference type="SUPFAM" id="SSF53790">
    <property type="entry name" value="Tetrapyrrole methylase"/>
    <property type="match status" value="1"/>
</dbReference>
<dbReference type="GO" id="GO:0005737">
    <property type="term" value="C:cytoplasm"/>
    <property type="evidence" value="ECO:0007669"/>
    <property type="project" value="UniProtKB-SubCell"/>
</dbReference>
<evidence type="ECO:0000313" key="11">
    <source>
        <dbReference type="Proteomes" id="UP000292781"/>
    </source>
</evidence>
<dbReference type="Pfam" id="PF23016">
    <property type="entry name" value="RsmI_C"/>
    <property type="match status" value="1"/>
</dbReference>
<dbReference type="InterPro" id="IPR053910">
    <property type="entry name" value="RsmI_HTH"/>
</dbReference>
<dbReference type="RefSeq" id="WP_131310479.1">
    <property type="nucleotide sequence ID" value="NZ_SJFN01000024.1"/>
</dbReference>
<dbReference type="Gene3D" id="3.30.950.10">
    <property type="entry name" value="Methyltransferase, Cobalt-precorrin-4 Transmethylase, Domain 2"/>
    <property type="match status" value="1"/>
</dbReference>
<dbReference type="InterPro" id="IPR008189">
    <property type="entry name" value="rRNA_ssu_MeTfrase_I"/>
</dbReference>
<organism evidence="10 11">
    <name type="scientific">Siculibacillus lacustris</name>
    <dbReference type="NCBI Taxonomy" id="1549641"/>
    <lineage>
        <taxon>Bacteria</taxon>
        <taxon>Pseudomonadati</taxon>
        <taxon>Pseudomonadota</taxon>
        <taxon>Alphaproteobacteria</taxon>
        <taxon>Hyphomicrobiales</taxon>
        <taxon>Ancalomicrobiaceae</taxon>
        <taxon>Siculibacillus</taxon>
    </lineage>
</organism>
<dbReference type="CDD" id="cd11648">
    <property type="entry name" value="RsmI"/>
    <property type="match status" value="1"/>
</dbReference>
<evidence type="ECO:0000259" key="8">
    <source>
        <dbReference type="Pfam" id="PF00590"/>
    </source>
</evidence>
<feature type="domain" description="RsmI HTH" evidence="9">
    <location>
        <begin position="266"/>
        <end position="310"/>
    </location>
</feature>
<evidence type="ECO:0000256" key="3">
    <source>
        <dbReference type="ARBA" id="ARBA00022603"/>
    </source>
</evidence>
<dbReference type="PANTHER" id="PTHR46111">
    <property type="entry name" value="RIBOSOMAL RNA SMALL SUBUNIT METHYLTRANSFERASE I"/>
    <property type="match status" value="1"/>
</dbReference>
<keyword evidence="1 6" id="KW-0963">Cytoplasm</keyword>
<sequence>MTDDLPTPDDRDDLEDSGGDEGRHGFRIGAAAFPAHRLDPGLHVVATPIGHLGDVSLRALETLAAADLVACEDTRTTRVLLDRYGIRNRLISYNDHNAGERRPRLLAALAEGKVVALVSDAGTPLVSDPGYRLVADCVAAGHRVIPVPGASAMLAALVLSGLPTDAFLFAGFLSARAEARRRRIEELARVPATLIFYESPHRLAESLADLVAVLGADRPAVVARELTKTFEETVRGTLGELAGIFATRTVKGEVVLMVGAPAEIATSEADVDAMLRAALARLAPGPAVAEVARLTGADRRTLYARSLELRAERGGGR</sequence>
<evidence type="ECO:0000256" key="4">
    <source>
        <dbReference type="ARBA" id="ARBA00022679"/>
    </source>
</evidence>
<dbReference type="AlphaFoldDB" id="A0A4Q9VKS3"/>
<keyword evidence="2 6" id="KW-0698">rRNA processing</keyword>
<evidence type="ECO:0000313" key="10">
    <source>
        <dbReference type="EMBL" id="TBW35778.1"/>
    </source>
</evidence>
<feature type="domain" description="Tetrapyrrole methylase" evidence="8">
    <location>
        <begin position="42"/>
        <end position="242"/>
    </location>
</feature>
<dbReference type="InterPro" id="IPR000878">
    <property type="entry name" value="4pyrrol_Mease"/>
</dbReference>
<keyword evidence="3 6" id="KW-0489">Methyltransferase</keyword>
<dbReference type="GO" id="GO:0070677">
    <property type="term" value="F:rRNA (cytosine-2'-O-)-methyltransferase activity"/>
    <property type="evidence" value="ECO:0007669"/>
    <property type="project" value="UniProtKB-UniRule"/>
</dbReference>